<keyword evidence="3" id="KW-1185">Reference proteome</keyword>
<sequence>MVGFGDLAVSLPVFNFVEHLRFTVLVAAVGVVVITKKKGAPNMAAGDVIVGRRFSTNELFSR</sequence>
<dbReference type="Proteomes" id="UP000283255">
    <property type="component" value="Unassembled WGS sequence"/>
</dbReference>
<evidence type="ECO:0000313" key="2">
    <source>
        <dbReference type="EMBL" id="RJG37250.1"/>
    </source>
</evidence>
<protein>
    <submittedName>
        <fullName evidence="2">Uncharacterized protein</fullName>
    </submittedName>
</protein>
<feature type="transmembrane region" description="Helical" evidence="1">
    <location>
        <begin position="12"/>
        <end position="34"/>
    </location>
</feature>
<name>A0A418Y9G7_9GAMM</name>
<keyword evidence="1" id="KW-0812">Transmembrane</keyword>
<dbReference type="EMBL" id="QZCH01000053">
    <property type="protein sequence ID" value="RJG37250.1"/>
    <property type="molecule type" value="Genomic_DNA"/>
</dbReference>
<gene>
    <name evidence="2" type="ORF">D1Z90_19885</name>
</gene>
<accession>A0A418Y9G7</accession>
<organism evidence="2 3">
    <name type="scientific">Motilimonas pumila</name>
    <dbReference type="NCBI Taxonomy" id="2303987"/>
    <lineage>
        <taxon>Bacteria</taxon>
        <taxon>Pseudomonadati</taxon>
        <taxon>Pseudomonadota</taxon>
        <taxon>Gammaproteobacteria</taxon>
        <taxon>Alteromonadales</taxon>
        <taxon>Alteromonadales genera incertae sedis</taxon>
        <taxon>Motilimonas</taxon>
    </lineage>
</organism>
<dbReference type="AlphaFoldDB" id="A0A418Y9G7"/>
<reference evidence="2 3" key="1">
    <citation type="submission" date="2018-09" db="EMBL/GenBank/DDBJ databases">
        <authorList>
            <person name="Wang F."/>
        </authorList>
    </citation>
    <scope>NUCLEOTIDE SEQUENCE [LARGE SCALE GENOMIC DNA]</scope>
    <source>
        <strain evidence="2 3">PLHSC7-2</strain>
    </source>
</reference>
<comment type="caution">
    <text evidence="2">The sequence shown here is derived from an EMBL/GenBank/DDBJ whole genome shotgun (WGS) entry which is preliminary data.</text>
</comment>
<proteinExistence type="predicted"/>
<keyword evidence="1" id="KW-1133">Transmembrane helix</keyword>
<evidence type="ECO:0000256" key="1">
    <source>
        <dbReference type="SAM" id="Phobius"/>
    </source>
</evidence>
<evidence type="ECO:0000313" key="3">
    <source>
        <dbReference type="Proteomes" id="UP000283255"/>
    </source>
</evidence>
<reference evidence="2 3" key="2">
    <citation type="submission" date="2019-01" db="EMBL/GenBank/DDBJ databases">
        <title>Motilimonas pumilus sp. nov., isolated from the gut of sea cucumber (Apostichopus japonicus).</title>
        <authorList>
            <person name="Wang F.-Q."/>
            <person name="Ren L.-H."/>
            <person name="Lin Y.-W."/>
            <person name="Sun G.-H."/>
            <person name="Du Z.-J."/>
            <person name="Zhao J.-X."/>
            <person name="Liu X.-J."/>
            <person name="Liu L.-J."/>
        </authorList>
    </citation>
    <scope>NUCLEOTIDE SEQUENCE [LARGE SCALE GENOMIC DNA]</scope>
    <source>
        <strain evidence="2 3">PLHSC7-2</strain>
    </source>
</reference>
<keyword evidence="1" id="KW-0472">Membrane</keyword>